<dbReference type="Pfam" id="PF02517">
    <property type="entry name" value="Rce1-like"/>
    <property type="match status" value="1"/>
</dbReference>
<dbReference type="Proteomes" id="UP001519273">
    <property type="component" value="Unassembled WGS sequence"/>
</dbReference>
<sequence>MKKWIDLKLAGLLALLTLFGLITGLPYVKATLGDKLVQLDVPLSLILTLQTVQGTIVAFVLALVGLKTGKYIGLDSPILRAFVSRTAIPKISMNSFLKSIGWGLAATAIVLVLELGIFKPLLSNENLPSIKVKWWEGMLTAFQGGIFEEVLLRLFLATLIIWVLSKWFGRRAVVYWIGIIAAALLFGVGHLPAAKLMFGSLTDIMIIRVIVLNSIAGIIYGWLYWKKGLEHAIVAHMVGDIVLHGIMGS</sequence>
<name>A0ABS4H0K0_9BACL</name>
<keyword evidence="1" id="KW-0812">Transmembrane</keyword>
<keyword evidence="4" id="KW-1185">Reference proteome</keyword>
<feature type="transmembrane region" description="Helical" evidence="1">
    <location>
        <begin position="173"/>
        <end position="193"/>
    </location>
</feature>
<feature type="transmembrane region" description="Helical" evidence="1">
    <location>
        <begin position="142"/>
        <end position="164"/>
    </location>
</feature>
<dbReference type="EMBL" id="JAGGKP010000001">
    <property type="protein sequence ID" value="MBP1936062.1"/>
    <property type="molecule type" value="Genomic_DNA"/>
</dbReference>
<dbReference type="InterPro" id="IPR003675">
    <property type="entry name" value="Rce1/LyrA-like_dom"/>
</dbReference>
<feature type="transmembrane region" description="Helical" evidence="1">
    <location>
        <begin position="43"/>
        <end position="66"/>
    </location>
</feature>
<comment type="caution">
    <text evidence="3">The sequence shown here is derived from an EMBL/GenBank/DDBJ whole genome shotgun (WGS) entry which is preliminary data.</text>
</comment>
<evidence type="ECO:0000313" key="4">
    <source>
        <dbReference type="Proteomes" id="UP001519273"/>
    </source>
</evidence>
<feature type="transmembrane region" description="Helical" evidence="1">
    <location>
        <begin position="205"/>
        <end position="225"/>
    </location>
</feature>
<evidence type="ECO:0000259" key="2">
    <source>
        <dbReference type="Pfam" id="PF02517"/>
    </source>
</evidence>
<evidence type="ECO:0000313" key="3">
    <source>
        <dbReference type="EMBL" id="MBP1936062.1"/>
    </source>
</evidence>
<feature type="transmembrane region" description="Helical" evidence="1">
    <location>
        <begin position="100"/>
        <end position="122"/>
    </location>
</feature>
<proteinExistence type="predicted"/>
<reference evidence="3 4" key="1">
    <citation type="submission" date="2021-03" db="EMBL/GenBank/DDBJ databases">
        <title>Genomic Encyclopedia of Type Strains, Phase IV (KMG-IV): sequencing the most valuable type-strain genomes for metagenomic binning, comparative biology and taxonomic classification.</title>
        <authorList>
            <person name="Goeker M."/>
        </authorList>
    </citation>
    <scope>NUCLEOTIDE SEQUENCE [LARGE SCALE GENOMIC DNA]</scope>
    <source>
        <strain evidence="3 4">DSM 23491</strain>
    </source>
</reference>
<dbReference type="GO" id="GO:0008233">
    <property type="term" value="F:peptidase activity"/>
    <property type="evidence" value="ECO:0007669"/>
    <property type="project" value="UniProtKB-KW"/>
</dbReference>
<keyword evidence="1" id="KW-1133">Transmembrane helix</keyword>
<accession>A0ABS4H0K0</accession>
<organism evidence="3 4">
    <name type="scientific">Paenibacillus sediminis</name>
    <dbReference type="NCBI Taxonomy" id="664909"/>
    <lineage>
        <taxon>Bacteria</taxon>
        <taxon>Bacillati</taxon>
        <taxon>Bacillota</taxon>
        <taxon>Bacilli</taxon>
        <taxon>Bacillales</taxon>
        <taxon>Paenibacillaceae</taxon>
        <taxon>Paenibacillus</taxon>
    </lineage>
</organism>
<keyword evidence="1" id="KW-0472">Membrane</keyword>
<protein>
    <submittedName>
        <fullName evidence="3">Membrane protease YdiL (CAAX protease family)</fullName>
    </submittedName>
</protein>
<dbReference type="RefSeq" id="WP_209845818.1">
    <property type="nucleotide sequence ID" value="NZ_CBCRVE010000002.1"/>
</dbReference>
<feature type="domain" description="CAAX prenyl protease 2/Lysostaphin resistance protein A-like" evidence="2">
    <location>
        <begin position="134"/>
        <end position="241"/>
    </location>
</feature>
<gene>
    <name evidence="3" type="ORF">J2Z20_000923</name>
</gene>
<evidence type="ECO:0000256" key="1">
    <source>
        <dbReference type="SAM" id="Phobius"/>
    </source>
</evidence>
<keyword evidence="3" id="KW-0645">Protease</keyword>
<dbReference type="GO" id="GO:0006508">
    <property type="term" value="P:proteolysis"/>
    <property type="evidence" value="ECO:0007669"/>
    <property type="project" value="UniProtKB-KW"/>
</dbReference>
<keyword evidence="3" id="KW-0378">Hydrolase</keyword>